<proteinExistence type="predicted"/>
<dbReference type="Proteomes" id="UP001228049">
    <property type="component" value="Unassembled WGS sequence"/>
</dbReference>
<dbReference type="InterPro" id="IPR039034">
    <property type="entry name" value="INPP4"/>
</dbReference>
<keyword evidence="2" id="KW-0443">Lipid metabolism</keyword>
<accession>A0AAD9F762</accession>
<keyword evidence="4" id="KW-1185">Reference proteome</keyword>
<dbReference type="EMBL" id="JASDAP010000016">
    <property type="protein sequence ID" value="KAK1890586.1"/>
    <property type="molecule type" value="Genomic_DNA"/>
</dbReference>
<sequence>MQFSRDFSSPTLFPLCFPLTTNNGSKIGFNLINVVIRTDNRCVLKVYHRVNKSNFLGFSSFNIRDLLRPKEPRVSLNLRTMDGVNEVGEVMVSRLQIEEETPPDHKCLALCDSLHTSIHDKENSPMMRVCKVYRFQTEDQRWLLVREQMSETPLSFSLPKQLLSLLIRSHTSRCVFEVMELGDLSPHLDRLRHDVICHCNHLIGCYQETFADLDNLSASSSFKGSCRGVWYEVITFGAPADHHQGFKHGGLKKLLSKHTHLRD</sequence>
<dbReference type="GO" id="GO:0005737">
    <property type="term" value="C:cytoplasm"/>
    <property type="evidence" value="ECO:0007669"/>
    <property type="project" value="TreeGrafter"/>
</dbReference>
<feature type="non-terminal residue" evidence="3">
    <location>
        <position position="263"/>
    </location>
</feature>
<evidence type="ECO:0000256" key="1">
    <source>
        <dbReference type="ARBA" id="ARBA00022801"/>
    </source>
</evidence>
<dbReference type="PANTHER" id="PTHR12187:SF3">
    <property type="entry name" value="INOSITOL POLYPHOSPHATE 4-PHOSPHATASE TYPE II"/>
    <property type="match status" value="1"/>
</dbReference>
<name>A0AAD9F762_DISEL</name>
<reference evidence="3" key="1">
    <citation type="submission" date="2023-04" db="EMBL/GenBank/DDBJ databases">
        <title>Chromosome-level genome of Chaenocephalus aceratus.</title>
        <authorList>
            <person name="Park H."/>
        </authorList>
    </citation>
    <scope>NUCLEOTIDE SEQUENCE</scope>
    <source>
        <strain evidence="3">DE</strain>
        <tissue evidence="3">Muscle</tissue>
    </source>
</reference>
<evidence type="ECO:0000313" key="3">
    <source>
        <dbReference type="EMBL" id="KAK1890586.1"/>
    </source>
</evidence>
<evidence type="ECO:0000256" key="2">
    <source>
        <dbReference type="ARBA" id="ARBA00023098"/>
    </source>
</evidence>
<organism evidence="3 4">
    <name type="scientific">Dissostichus eleginoides</name>
    <name type="common">Patagonian toothfish</name>
    <name type="synonym">Dissostichus amissus</name>
    <dbReference type="NCBI Taxonomy" id="100907"/>
    <lineage>
        <taxon>Eukaryota</taxon>
        <taxon>Metazoa</taxon>
        <taxon>Chordata</taxon>
        <taxon>Craniata</taxon>
        <taxon>Vertebrata</taxon>
        <taxon>Euteleostomi</taxon>
        <taxon>Actinopterygii</taxon>
        <taxon>Neopterygii</taxon>
        <taxon>Teleostei</taxon>
        <taxon>Neoteleostei</taxon>
        <taxon>Acanthomorphata</taxon>
        <taxon>Eupercaria</taxon>
        <taxon>Perciformes</taxon>
        <taxon>Notothenioidei</taxon>
        <taxon>Nototheniidae</taxon>
        <taxon>Dissostichus</taxon>
    </lineage>
</organism>
<comment type="caution">
    <text evidence="3">The sequence shown here is derived from an EMBL/GenBank/DDBJ whole genome shotgun (WGS) entry which is preliminary data.</text>
</comment>
<dbReference type="GO" id="GO:0016316">
    <property type="term" value="F:phosphatidylinositol-3,4-bisphosphate 4-phosphatase activity"/>
    <property type="evidence" value="ECO:0007669"/>
    <property type="project" value="InterPro"/>
</dbReference>
<keyword evidence="1" id="KW-0378">Hydrolase</keyword>
<protein>
    <submittedName>
        <fullName evidence="3">Type II inositol 34-bisphosphate 4-phosphatase</fullName>
    </submittedName>
</protein>
<dbReference type="AlphaFoldDB" id="A0AAD9F762"/>
<gene>
    <name evidence="3" type="ORF">KUDE01_015257</name>
</gene>
<evidence type="ECO:0000313" key="4">
    <source>
        <dbReference type="Proteomes" id="UP001228049"/>
    </source>
</evidence>
<dbReference type="PANTHER" id="PTHR12187">
    <property type="entry name" value="AGAP000124-PA"/>
    <property type="match status" value="1"/>
</dbReference>